<gene>
    <name evidence="3" type="ORF">DV701_06790</name>
</gene>
<dbReference type="OrthoDB" id="5243635at2"/>
<dbReference type="EMBL" id="CP031229">
    <property type="protein sequence ID" value="AXH95873.1"/>
    <property type="molecule type" value="Genomic_DNA"/>
</dbReference>
<evidence type="ECO:0000259" key="2">
    <source>
        <dbReference type="PROSITE" id="PS51186"/>
    </source>
</evidence>
<dbReference type="InterPro" id="IPR000182">
    <property type="entry name" value="GNAT_dom"/>
</dbReference>
<dbReference type="GO" id="GO:0016747">
    <property type="term" value="F:acyltransferase activity, transferring groups other than amino-acyl groups"/>
    <property type="evidence" value="ECO:0007669"/>
    <property type="project" value="InterPro"/>
</dbReference>
<dbReference type="RefSeq" id="WP_114927638.1">
    <property type="nucleotide sequence ID" value="NZ_CP031229.1"/>
</dbReference>
<dbReference type="PROSITE" id="PS51186">
    <property type="entry name" value="GNAT"/>
    <property type="match status" value="1"/>
</dbReference>
<feature type="compositionally biased region" description="Basic and acidic residues" evidence="1">
    <location>
        <begin position="1"/>
        <end position="28"/>
    </location>
</feature>
<feature type="region of interest" description="Disordered" evidence="1">
    <location>
        <begin position="1"/>
        <end position="44"/>
    </location>
</feature>
<evidence type="ECO:0000313" key="4">
    <source>
        <dbReference type="Proteomes" id="UP000253790"/>
    </source>
</evidence>
<dbReference type="Pfam" id="PF00583">
    <property type="entry name" value="Acetyltransf_1"/>
    <property type="match status" value="1"/>
</dbReference>
<reference evidence="3 4" key="1">
    <citation type="submission" date="2018-07" db="EMBL/GenBank/DDBJ databases">
        <title>Complete genome sequencing of Ornithinimicrobium sp. AMA3305.</title>
        <authorList>
            <person name="Bae J.-W."/>
        </authorList>
    </citation>
    <scope>NUCLEOTIDE SEQUENCE [LARGE SCALE GENOMIC DNA]</scope>
    <source>
        <strain evidence="3 4">AMA3305</strain>
    </source>
</reference>
<protein>
    <submittedName>
        <fullName evidence="3">N-acetyltransferase</fullName>
    </submittedName>
</protein>
<feature type="domain" description="N-acetyltransferase" evidence="2">
    <location>
        <begin position="49"/>
        <end position="215"/>
    </location>
</feature>
<dbReference type="Gene3D" id="3.40.630.30">
    <property type="match status" value="1"/>
</dbReference>
<keyword evidence="4" id="KW-1185">Reference proteome</keyword>
<sequence length="217" mass="22565">MADAHAHPHDHGHDHAHDHGPAQEHSADRPGPLADAAVRTGRPSDGPAVGFVQAFVYQHEYAGTLPAEALAAMTGPQLGSVWRRSLEQPPTPRHRLLVATAGATVVGYAAIGPAGDEPGLEPAGATAMIYDGGVHPEARRSGHGSRLLNAAIDTLRAGDSAGTLVAVATWVLADAASTRAFLQDAGFSPDGAWRDRVVDDEGGTAREVRLVSRLDEP</sequence>
<dbReference type="Proteomes" id="UP000253790">
    <property type="component" value="Chromosome"/>
</dbReference>
<evidence type="ECO:0000313" key="3">
    <source>
        <dbReference type="EMBL" id="AXH95873.1"/>
    </source>
</evidence>
<dbReference type="InterPro" id="IPR016181">
    <property type="entry name" value="Acyl_CoA_acyltransferase"/>
</dbReference>
<name>A0A345NLG5_9MICO</name>
<dbReference type="KEGG" id="orn:DV701_06790"/>
<organism evidence="3 4">
    <name type="scientific">Ornithinimicrobium avium</name>
    <dbReference type="NCBI Taxonomy" id="2283195"/>
    <lineage>
        <taxon>Bacteria</taxon>
        <taxon>Bacillati</taxon>
        <taxon>Actinomycetota</taxon>
        <taxon>Actinomycetes</taxon>
        <taxon>Micrococcales</taxon>
        <taxon>Ornithinimicrobiaceae</taxon>
        <taxon>Ornithinimicrobium</taxon>
    </lineage>
</organism>
<proteinExistence type="predicted"/>
<keyword evidence="3" id="KW-0808">Transferase</keyword>
<accession>A0A345NLG5</accession>
<evidence type="ECO:0000256" key="1">
    <source>
        <dbReference type="SAM" id="MobiDB-lite"/>
    </source>
</evidence>
<dbReference type="AlphaFoldDB" id="A0A345NLG5"/>
<dbReference type="SUPFAM" id="SSF55729">
    <property type="entry name" value="Acyl-CoA N-acyltransferases (Nat)"/>
    <property type="match status" value="1"/>
</dbReference>
<dbReference type="CDD" id="cd04301">
    <property type="entry name" value="NAT_SF"/>
    <property type="match status" value="1"/>
</dbReference>